<dbReference type="AlphaFoldDB" id="K6UD73"/>
<dbReference type="OrthoDB" id="360521at2759"/>
<dbReference type="OMA" id="MCIQNNI"/>
<dbReference type="SMART" id="SM00751">
    <property type="entry name" value="BSD"/>
    <property type="match status" value="2"/>
</dbReference>
<protein>
    <recommendedName>
        <fullName evidence="2">BSD domain-containing protein</fullName>
    </recommendedName>
</protein>
<feature type="region of interest" description="Disordered" evidence="1">
    <location>
        <begin position="389"/>
        <end position="424"/>
    </location>
</feature>
<organism evidence="3 4">
    <name type="scientific">Plasmodium cynomolgi (strain B)</name>
    <dbReference type="NCBI Taxonomy" id="1120755"/>
    <lineage>
        <taxon>Eukaryota</taxon>
        <taxon>Sar</taxon>
        <taxon>Alveolata</taxon>
        <taxon>Apicomplexa</taxon>
        <taxon>Aconoidasida</taxon>
        <taxon>Haemosporida</taxon>
        <taxon>Plasmodiidae</taxon>
        <taxon>Plasmodium</taxon>
        <taxon>Plasmodium (Plasmodium)</taxon>
    </lineage>
</organism>
<dbReference type="EMBL" id="DF157100">
    <property type="protein sequence ID" value="GAB66101.1"/>
    <property type="molecule type" value="Genomic_DNA"/>
</dbReference>
<evidence type="ECO:0000256" key="1">
    <source>
        <dbReference type="SAM" id="MobiDB-lite"/>
    </source>
</evidence>
<dbReference type="RefSeq" id="XP_004222048.1">
    <property type="nucleotide sequence ID" value="XM_004222000.1"/>
</dbReference>
<feature type="compositionally biased region" description="Basic and acidic residues" evidence="1">
    <location>
        <begin position="225"/>
        <end position="239"/>
    </location>
</feature>
<proteinExistence type="predicted"/>
<dbReference type="Pfam" id="PF26279">
    <property type="entry name" value="PH_37"/>
    <property type="match status" value="1"/>
</dbReference>
<dbReference type="VEuPathDB" id="PlasmoDB:PCYB_082620"/>
<keyword evidence="4" id="KW-1185">Reference proteome</keyword>
<evidence type="ECO:0000259" key="2">
    <source>
        <dbReference type="PROSITE" id="PS50858"/>
    </source>
</evidence>
<feature type="domain" description="BSD" evidence="2">
    <location>
        <begin position="309"/>
        <end position="362"/>
    </location>
</feature>
<reference evidence="3 4" key="1">
    <citation type="journal article" date="2012" name="Nat. Genet.">
        <title>Plasmodium cynomolgi genome sequences provide insight into Plasmodium vivax and the monkey malaria clade.</title>
        <authorList>
            <person name="Tachibana S."/>
            <person name="Sullivan S.A."/>
            <person name="Kawai S."/>
            <person name="Nakamura S."/>
            <person name="Kim H.R."/>
            <person name="Goto N."/>
            <person name="Arisue N."/>
            <person name="Palacpac N.M.Q."/>
            <person name="Honma H."/>
            <person name="Yagi M."/>
            <person name="Tougan T."/>
            <person name="Katakai Y."/>
            <person name="Kaneko O."/>
            <person name="Mita T."/>
            <person name="Kita K."/>
            <person name="Yasutomi Y."/>
            <person name="Sutton P.L."/>
            <person name="Shakhbatyan R."/>
            <person name="Horii T."/>
            <person name="Yasunaga T."/>
            <person name="Barnwell J.W."/>
            <person name="Escalante A.A."/>
            <person name="Carlton J.M."/>
            <person name="Tanabe K."/>
        </authorList>
    </citation>
    <scope>NUCLEOTIDE SEQUENCE [LARGE SCALE GENOMIC DNA]</scope>
    <source>
        <strain evidence="3 4">B</strain>
    </source>
</reference>
<dbReference type="eggNOG" id="ENOG502SVQD">
    <property type="taxonomic scope" value="Eukaryota"/>
</dbReference>
<dbReference type="GeneID" id="14692451"/>
<sequence>MEEEKVHASCEVLYNNGKGELYVTNRYLVYISEHTKKEKTQSNSLFLIDDIDLKLCIFSWKKTEKSKKKSKTRFTFAITNKKNNFCFHDYNHTESFIFEFFYDRDNSNICQIINTLNKDNIKNHIYIEFNLHLIRDQYKVYEESFGALTKSESKGIAEDQKGDQPIDHVSIEHIPTNQSAPSHFVKNANDEPFGEDKDIATKGDSVIRTRDHRSDKNGESSQSEDNDHNERSGLSEDNAKENESLISLHKMFETDAQLKSLYQMCIQNNILTEKEFYKIHKSDIYEYRNISSSAEEGILKEPLFITEEQKMAKSVEINKQISRVILSENKELKKLYDYYMANNILSESKFWFFLFNNKYSHLFFYDKNEKDIMGNKNFFSIKGDQQNRAAGVGTDTAGDRTDDRRDVTRTTDDDDDDDDGEEEDNTYYRNLSLSYDMDNPNQDIKGTLEKCILKEYLSTKSYKKKNILFNNNYYFNEESAQGFGLFTNERYSKGSNSHNLLINKFNNYCIGMIKDRKFTFDTFYEDLKNRIEDTDLNPMKEKKELQFQIEKKKTNPCDSEADNEESAQLADRLNQKFATLLDQLNTFKQHTGRKNYSDLYNIGGFPGSGSRRLLFVSNTKKCQSNQSMLIGTIEYEQHILDIVKDYHVKVNYLLNLFYTSCIPEQAKRNKILQNLSKIKEEIQAKQEEYNSVLIMGKPLLIHLFEQISICKKFNEKLDRYIQEKRKKA</sequence>
<accession>K6UD73</accession>
<dbReference type="KEGG" id="pcy:PCYB_082620"/>
<feature type="compositionally biased region" description="Acidic residues" evidence="1">
    <location>
        <begin position="412"/>
        <end position="424"/>
    </location>
</feature>
<dbReference type="PROSITE" id="PS50858">
    <property type="entry name" value="BSD"/>
    <property type="match status" value="1"/>
</dbReference>
<feature type="compositionally biased region" description="Basic and acidic residues" evidence="1">
    <location>
        <begin position="397"/>
        <end position="411"/>
    </location>
</feature>
<evidence type="ECO:0000313" key="4">
    <source>
        <dbReference type="Proteomes" id="UP000006319"/>
    </source>
</evidence>
<dbReference type="Proteomes" id="UP000006319">
    <property type="component" value="Chromosome 8"/>
</dbReference>
<dbReference type="PhylomeDB" id="K6UD73"/>
<evidence type="ECO:0000313" key="3">
    <source>
        <dbReference type="EMBL" id="GAB66101.1"/>
    </source>
</evidence>
<dbReference type="InterPro" id="IPR005607">
    <property type="entry name" value="BSD_dom"/>
</dbReference>
<feature type="compositionally biased region" description="Basic and acidic residues" evidence="1">
    <location>
        <begin position="194"/>
        <end position="218"/>
    </location>
</feature>
<gene>
    <name evidence="3" type="ORF">PCYB_082620</name>
</gene>
<feature type="region of interest" description="Disordered" evidence="1">
    <location>
        <begin position="175"/>
        <end position="239"/>
    </location>
</feature>
<name>K6UD73_PLACD</name>
<dbReference type="InterPro" id="IPR058878">
    <property type="entry name" value="PH_plasmodium"/>
</dbReference>